<feature type="transmembrane region" description="Helical" evidence="1">
    <location>
        <begin position="58"/>
        <end position="79"/>
    </location>
</feature>
<evidence type="ECO:0000313" key="2">
    <source>
        <dbReference type="EMBL" id="PKY47650.1"/>
    </source>
</evidence>
<reference evidence="2 3" key="1">
    <citation type="submission" date="2015-10" db="EMBL/GenBank/DDBJ databases">
        <title>Genome analyses suggest a sexual origin of heterokaryosis in a supposedly ancient asexual fungus.</title>
        <authorList>
            <person name="Ropars J."/>
            <person name="Sedzielewska K."/>
            <person name="Noel J."/>
            <person name="Charron P."/>
            <person name="Farinelli L."/>
            <person name="Marton T."/>
            <person name="Kruger M."/>
            <person name="Pelin A."/>
            <person name="Brachmann A."/>
            <person name="Corradi N."/>
        </authorList>
    </citation>
    <scope>NUCLEOTIDE SEQUENCE [LARGE SCALE GENOMIC DNA]</scope>
    <source>
        <strain evidence="2 3">A4</strain>
    </source>
</reference>
<proteinExistence type="predicted"/>
<dbReference type="AlphaFoldDB" id="A0A2I1GLY5"/>
<name>A0A2I1GLY5_9GLOM</name>
<dbReference type="EMBL" id="LLXI01000565">
    <property type="protein sequence ID" value="PKY47650.1"/>
    <property type="molecule type" value="Genomic_DNA"/>
</dbReference>
<keyword evidence="3" id="KW-1185">Reference proteome</keyword>
<sequence length="109" mass="12900">MIMILVQEMMVIRQDDKPIHILQERQVHGGIVIFEAEILTNDDHDLLIVIMIDQTLDFMILPGGIINLHLLFIVKYYLYLRDLLDLRDLPVLLKNRLYGLIHNLLQYHI</sequence>
<comment type="caution">
    <text evidence="2">The sequence shown here is derived from an EMBL/GenBank/DDBJ whole genome shotgun (WGS) entry which is preliminary data.</text>
</comment>
<protein>
    <submittedName>
        <fullName evidence="2">Uncharacterized protein</fullName>
    </submittedName>
</protein>
<dbReference type="Proteomes" id="UP000234323">
    <property type="component" value="Unassembled WGS sequence"/>
</dbReference>
<accession>A0A2I1GLY5</accession>
<evidence type="ECO:0000313" key="3">
    <source>
        <dbReference type="Proteomes" id="UP000234323"/>
    </source>
</evidence>
<evidence type="ECO:0000256" key="1">
    <source>
        <dbReference type="SAM" id="Phobius"/>
    </source>
</evidence>
<keyword evidence="1" id="KW-0812">Transmembrane</keyword>
<gene>
    <name evidence="2" type="ORF">RhiirA4_403621</name>
</gene>
<keyword evidence="1" id="KW-1133">Transmembrane helix</keyword>
<keyword evidence="1" id="KW-0472">Membrane</keyword>
<organism evidence="2 3">
    <name type="scientific">Rhizophagus irregularis</name>
    <dbReference type="NCBI Taxonomy" id="588596"/>
    <lineage>
        <taxon>Eukaryota</taxon>
        <taxon>Fungi</taxon>
        <taxon>Fungi incertae sedis</taxon>
        <taxon>Mucoromycota</taxon>
        <taxon>Glomeromycotina</taxon>
        <taxon>Glomeromycetes</taxon>
        <taxon>Glomerales</taxon>
        <taxon>Glomeraceae</taxon>
        <taxon>Rhizophagus</taxon>
    </lineage>
</organism>